<dbReference type="RefSeq" id="WP_236985114.1">
    <property type="nucleotide sequence ID" value="NZ_AP023086.1"/>
</dbReference>
<dbReference type="Pfam" id="PF03009">
    <property type="entry name" value="GDPD"/>
    <property type="match status" value="1"/>
</dbReference>
<dbReference type="InterPro" id="IPR017946">
    <property type="entry name" value="PLC-like_Pdiesterase_TIM-brl"/>
</dbReference>
<dbReference type="InterPro" id="IPR030395">
    <property type="entry name" value="GP_PDE_dom"/>
</dbReference>
<dbReference type="GO" id="GO:0008889">
    <property type="term" value="F:glycerophosphodiester phosphodiesterase activity"/>
    <property type="evidence" value="ECO:0007669"/>
    <property type="project" value="UniProtKB-EC"/>
</dbReference>
<accession>A0AAN1WLK2</accession>
<dbReference type="PROSITE" id="PS51704">
    <property type="entry name" value="GP_PDE"/>
    <property type="match status" value="1"/>
</dbReference>
<keyword evidence="2" id="KW-0378">Hydrolase</keyword>
<dbReference type="AlphaFoldDB" id="A0AAN1WLK2"/>
<organism evidence="2 3">
    <name type="scientific">Marinagarivorans cellulosilyticus</name>
    <dbReference type="NCBI Taxonomy" id="2721545"/>
    <lineage>
        <taxon>Bacteria</taxon>
        <taxon>Pseudomonadati</taxon>
        <taxon>Pseudomonadota</taxon>
        <taxon>Gammaproteobacteria</taxon>
        <taxon>Cellvibrionales</taxon>
        <taxon>Cellvibrionaceae</taxon>
        <taxon>Marinagarivorans</taxon>
    </lineage>
</organism>
<keyword evidence="3" id="KW-1185">Reference proteome</keyword>
<evidence type="ECO:0000313" key="2">
    <source>
        <dbReference type="EMBL" id="BCD99815.1"/>
    </source>
</evidence>
<evidence type="ECO:0000313" key="3">
    <source>
        <dbReference type="Proteomes" id="UP001320119"/>
    </source>
</evidence>
<dbReference type="EMBL" id="AP023086">
    <property type="protein sequence ID" value="BCD99815.1"/>
    <property type="molecule type" value="Genomic_DNA"/>
</dbReference>
<dbReference type="PANTHER" id="PTHR46211">
    <property type="entry name" value="GLYCEROPHOSPHORYL DIESTER PHOSPHODIESTERASE"/>
    <property type="match status" value="1"/>
</dbReference>
<dbReference type="GO" id="GO:0006629">
    <property type="term" value="P:lipid metabolic process"/>
    <property type="evidence" value="ECO:0007669"/>
    <property type="project" value="InterPro"/>
</dbReference>
<evidence type="ECO:0000259" key="1">
    <source>
        <dbReference type="PROSITE" id="PS51704"/>
    </source>
</evidence>
<proteinExistence type="predicted"/>
<dbReference type="Proteomes" id="UP001320119">
    <property type="component" value="Chromosome"/>
</dbReference>
<name>A0AAN1WLK2_9GAMM</name>
<dbReference type="SUPFAM" id="SSF51695">
    <property type="entry name" value="PLC-like phosphodiesterases"/>
    <property type="match status" value="1"/>
</dbReference>
<protein>
    <submittedName>
        <fullName evidence="2">Glycerophosphoryl diester phosphodiesterase</fullName>
        <ecNumber evidence="2">3.1.4.46</ecNumber>
    </submittedName>
</protein>
<dbReference type="PROSITE" id="PS50007">
    <property type="entry name" value="PIPLC_X_DOMAIN"/>
    <property type="match status" value="1"/>
</dbReference>
<dbReference type="EC" id="3.1.4.46" evidence="2"/>
<sequence>MLYLAGHRGLPAHYPENTVEGVTAALSAGAAGVEIDIQFSKDGEPVLLHDMALKRVAGLSGDVSAFELTLLTKMSAHEPERFGDAFLPTPIAPLSDLVSVMRSFPKALLFVEIKEESFDHISREAIVEKVAQCLAAIADQVVIISYDISILRHVRDTVDWPVGWVLRKYNSDSHQLAAEFQPQYLICNYTKLPEAPIPLWSGLWQWFVYDITEGAIAHALSERGVSWVESWDVESLVAMLQEPA</sequence>
<gene>
    <name evidence="2" type="ORF">MARGE09_P4017</name>
</gene>
<reference evidence="2 3" key="1">
    <citation type="journal article" date="2022" name="IScience">
        <title>An ultrasensitive nanofiber-based assay for enzymatic hydrolysis and deep-sea microbial degradation of cellulose.</title>
        <authorList>
            <person name="Tsudome M."/>
            <person name="Tachioka M."/>
            <person name="Miyazaki M."/>
            <person name="Uchimura K."/>
            <person name="Tsuda M."/>
            <person name="Takaki Y."/>
            <person name="Deguchi S."/>
        </authorList>
    </citation>
    <scope>NUCLEOTIDE SEQUENCE [LARGE SCALE GENOMIC DNA]</scope>
    <source>
        <strain evidence="2 3">GE09</strain>
    </source>
</reference>
<dbReference type="PANTHER" id="PTHR46211:SF14">
    <property type="entry name" value="GLYCEROPHOSPHODIESTER PHOSPHODIESTERASE"/>
    <property type="match status" value="1"/>
</dbReference>
<dbReference type="KEGG" id="marq:MARGE09_P4017"/>
<dbReference type="Gene3D" id="3.20.20.190">
    <property type="entry name" value="Phosphatidylinositol (PI) phosphodiesterase"/>
    <property type="match status" value="1"/>
</dbReference>
<feature type="domain" description="GP-PDE" evidence="1">
    <location>
        <begin position="2"/>
        <end position="244"/>
    </location>
</feature>